<proteinExistence type="predicted"/>
<evidence type="ECO:0000313" key="2">
    <source>
        <dbReference type="Proteomes" id="UP000306441"/>
    </source>
</evidence>
<dbReference type="EMBL" id="SSNY01000004">
    <property type="protein sequence ID" value="THF57730.1"/>
    <property type="molecule type" value="Genomic_DNA"/>
</dbReference>
<evidence type="ECO:0000313" key="1">
    <source>
        <dbReference type="EMBL" id="THF57730.1"/>
    </source>
</evidence>
<name>A0ABY2Q8J2_9HYPH</name>
<comment type="caution">
    <text evidence="1">The sequence shown here is derived from an EMBL/GenBank/DDBJ whole genome shotgun (WGS) entry which is preliminary data.</text>
</comment>
<gene>
    <name evidence="1" type="ORF">E6C48_08240</name>
</gene>
<protein>
    <submittedName>
        <fullName evidence="1">DUF982 domain-containing protein</fullName>
    </submittedName>
</protein>
<keyword evidence="2" id="KW-1185">Reference proteome</keyword>
<reference evidence="1 2" key="1">
    <citation type="submission" date="2019-04" db="EMBL/GenBank/DDBJ databases">
        <title>Mesorhizobium composti sp. nov., isolated from compost.</title>
        <authorList>
            <person name="Lin S.-Y."/>
            <person name="Hameed A."/>
            <person name="Hsieh Y.-T."/>
            <person name="Young C.-C."/>
        </authorList>
    </citation>
    <scope>NUCLEOTIDE SEQUENCE [LARGE SCALE GENOMIC DNA]</scope>
    <source>
        <strain evidence="1 2">CC-YTH430</strain>
    </source>
</reference>
<accession>A0ABY2Q8J2</accession>
<dbReference type="InterPro" id="IPR010385">
    <property type="entry name" value="DUF982"/>
</dbReference>
<dbReference type="Proteomes" id="UP000306441">
    <property type="component" value="Unassembled WGS sequence"/>
</dbReference>
<dbReference type="Gene3D" id="6.10.250.730">
    <property type="match status" value="1"/>
</dbReference>
<dbReference type="Pfam" id="PF06169">
    <property type="entry name" value="DUF982"/>
    <property type="match status" value="1"/>
</dbReference>
<organism evidence="1 2">
    <name type="scientific">Ollibium composti</name>
    <dbReference type="NCBI Taxonomy" id="2675109"/>
    <lineage>
        <taxon>Bacteria</taxon>
        <taxon>Pseudomonadati</taxon>
        <taxon>Pseudomonadota</taxon>
        <taxon>Alphaproteobacteria</taxon>
        <taxon>Hyphomicrobiales</taxon>
        <taxon>Phyllobacteriaceae</taxon>
        <taxon>Ollibium</taxon>
    </lineage>
</organism>
<sequence>MEDVLFSHPVVLNLRPTGQRKVDSAYEAIEAMHDGWPDRSTHSRAYRRALRTCRDALDGWQSGSSCRRAFVKAARSARLIAPGR</sequence>
<dbReference type="RefSeq" id="WP_136355989.1">
    <property type="nucleotide sequence ID" value="NZ_SSNY01000004.1"/>
</dbReference>